<protein>
    <recommendedName>
        <fullName evidence="4">Darcynin</fullName>
    </recommendedName>
</protein>
<accession>A0ABN1K2J0</accession>
<sequence>MPARPYTLFMLLKATTRWLALEAEQRHALADDAMAEIYNRFPSVRLRFFNAGAFHGRCSDVLVWHTTDLPEYRAAADTLRANPFLSEAHFDVLDVIPSVPDDWREYEWNGGQAWA</sequence>
<dbReference type="InterPro" id="IPR031409">
    <property type="entry name" value="Darcynin"/>
</dbReference>
<dbReference type="RefSeq" id="WP_141290949.1">
    <property type="nucleotide sequence ID" value="NZ_BAAAEW010000016.1"/>
</dbReference>
<comment type="similarity">
    <text evidence="1">Belongs to the darcynin family.</text>
</comment>
<evidence type="ECO:0000313" key="2">
    <source>
        <dbReference type="EMBL" id="GAA0753060.1"/>
    </source>
</evidence>
<proteinExistence type="inferred from homology"/>
<name>A0ABN1K2J0_9BURK</name>
<organism evidence="2 3">
    <name type="scientific">Ideonella azotifigens</name>
    <dbReference type="NCBI Taxonomy" id="513160"/>
    <lineage>
        <taxon>Bacteria</taxon>
        <taxon>Pseudomonadati</taxon>
        <taxon>Pseudomonadota</taxon>
        <taxon>Betaproteobacteria</taxon>
        <taxon>Burkholderiales</taxon>
        <taxon>Sphaerotilaceae</taxon>
        <taxon>Ideonella</taxon>
    </lineage>
</organism>
<dbReference type="Pfam" id="PF17074">
    <property type="entry name" value="Darcynin"/>
    <property type="match status" value="1"/>
</dbReference>
<comment type="caution">
    <text evidence="2">The sequence shown here is derived from an EMBL/GenBank/DDBJ whole genome shotgun (WGS) entry which is preliminary data.</text>
</comment>
<evidence type="ECO:0000313" key="3">
    <source>
        <dbReference type="Proteomes" id="UP001500279"/>
    </source>
</evidence>
<reference evidence="2 3" key="1">
    <citation type="journal article" date="2019" name="Int. J. Syst. Evol. Microbiol.">
        <title>The Global Catalogue of Microorganisms (GCM) 10K type strain sequencing project: providing services to taxonomists for standard genome sequencing and annotation.</title>
        <authorList>
            <consortium name="The Broad Institute Genomics Platform"/>
            <consortium name="The Broad Institute Genome Sequencing Center for Infectious Disease"/>
            <person name="Wu L."/>
            <person name="Ma J."/>
        </authorList>
    </citation>
    <scope>NUCLEOTIDE SEQUENCE [LARGE SCALE GENOMIC DNA]</scope>
    <source>
        <strain evidence="2 3">JCM 15503</strain>
    </source>
</reference>
<dbReference type="Proteomes" id="UP001500279">
    <property type="component" value="Unassembled WGS sequence"/>
</dbReference>
<dbReference type="EMBL" id="BAAAEW010000016">
    <property type="protein sequence ID" value="GAA0753060.1"/>
    <property type="molecule type" value="Genomic_DNA"/>
</dbReference>
<evidence type="ECO:0008006" key="4">
    <source>
        <dbReference type="Google" id="ProtNLM"/>
    </source>
</evidence>
<keyword evidence="3" id="KW-1185">Reference proteome</keyword>
<gene>
    <name evidence="2" type="ORF">GCM10009107_27670</name>
</gene>
<evidence type="ECO:0000256" key="1">
    <source>
        <dbReference type="ARBA" id="ARBA00006869"/>
    </source>
</evidence>